<dbReference type="InterPro" id="IPR004027">
    <property type="entry name" value="SEC_C_motif"/>
</dbReference>
<reference evidence="2" key="1">
    <citation type="submission" date="2019-09" db="EMBL/GenBank/DDBJ databases">
        <authorList>
            <person name="Liu L."/>
        </authorList>
    </citation>
    <scope>NUCLEOTIDE SEQUENCE</scope>
    <source>
        <strain evidence="1">A2485</strain>
        <strain evidence="2">A2503</strain>
        <plasmid evidence="1">pA2485</plasmid>
        <plasmid evidence="2">pA2503</plasmid>
    </source>
</reference>
<proteinExistence type="predicted"/>
<dbReference type="EMBL" id="MN495626">
    <property type="protein sequence ID" value="QID24218.1"/>
    <property type="molecule type" value="Genomic_DNA"/>
</dbReference>
<dbReference type="RefSeq" id="WP_181714999.1">
    <property type="nucleotide sequence ID" value="NZ_MN495625.1"/>
</dbReference>
<geneLocation type="plasmid" evidence="1">
    <name>pA2485</name>
</geneLocation>
<evidence type="ECO:0000313" key="2">
    <source>
        <dbReference type="EMBL" id="QID24218.1"/>
    </source>
</evidence>
<organism evidence="2">
    <name type="scientific">Acinetobacter baumannii</name>
    <dbReference type="NCBI Taxonomy" id="470"/>
    <lineage>
        <taxon>Bacteria</taxon>
        <taxon>Pseudomonadati</taxon>
        <taxon>Pseudomonadota</taxon>
        <taxon>Gammaproteobacteria</taxon>
        <taxon>Moraxellales</taxon>
        <taxon>Moraxellaceae</taxon>
        <taxon>Acinetobacter</taxon>
        <taxon>Acinetobacter calcoaceticus/baumannii complex</taxon>
    </lineage>
</organism>
<dbReference type="AlphaFoldDB" id="A0A6G6AR17"/>
<dbReference type="SUPFAM" id="SSF103642">
    <property type="entry name" value="Sec-C motif"/>
    <property type="match status" value="1"/>
</dbReference>
<evidence type="ECO:0000313" key="1">
    <source>
        <dbReference type="EMBL" id="QID24198.1"/>
    </source>
</evidence>
<dbReference type="EMBL" id="MN495625">
    <property type="protein sequence ID" value="QID24198.1"/>
    <property type="molecule type" value="Genomic_DNA"/>
</dbReference>
<accession>A0A6G6AR17</accession>
<protein>
    <submittedName>
        <fullName evidence="2">Uncharacterized protein</fullName>
    </submittedName>
</protein>
<name>A0A6G6AR17_ACIBA</name>
<sequence>MAKIKSNELCPCDSGLLFKECHELKMKKPICPEITQSLELIAIPEPDPNTRATFIYDGDGTVCFSGYEVGLEMVCQKCKSPLVQGVPPERIQNLVIRCNKCKTFNTLTP</sequence>
<dbReference type="Pfam" id="PF02810">
    <property type="entry name" value="SEC-C"/>
    <property type="match status" value="1"/>
</dbReference>
<keyword evidence="2" id="KW-0614">Plasmid</keyword>
<geneLocation type="plasmid" evidence="2">
    <name>pA2503</name>
</geneLocation>